<comment type="pathway">
    <text evidence="1">Protein modification; protein ubiquitination.</text>
</comment>
<dbReference type="PANTHER" id="PTHR46231">
    <property type="entry name" value="ANKYRIN REPEAT AND BTB/POZ DOMAIN-CONTAINING PROTEIN 1"/>
    <property type="match status" value="1"/>
</dbReference>
<dbReference type="EMBL" id="JAEHOE010000010">
    <property type="protein sequence ID" value="KAG2498365.1"/>
    <property type="molecule type" value="Genomic_DNA"/>
</dbReference>
<evidence type="ECO:0000256" key="3">
    <source>
        <dbReference type="ARBA" id="ARBA00023043"/>
    </source>
</evidence>
<name>A0A835YGP3_9CHLO</name>
<feature type="domain" description="BTB" evidence="5">
    <location>
        <begin position="413"/>
        <end position="480"/>
    </location>
</feature>
<dbReference type="PANTHER" id="PTHR46231:SF1">
    <property type="entry name" value="ANKYRIN REPEAT AND BTB_POZ DOMAIN-CONTAINING PROTEIN 1"/>
    <property type="match status" value="1"/>
</dbReference>
<dbReference type="PROSITE" id="PS50097">
    <property type="entry name" value="BTB"/>
    <property type="match status" value="1"/>
</dbReference>
<gene>
    <name evidence="6" type="ORF">HYH03_003624</name>
</gene>
<dbReference type="InterPro" id="IPR044515">
    <property type="entry name" value="ABTB1"/>
</dbReference>
<feature type="compositionally biased region" description="Gly residues" evidence="4">
    <location>
        <begin position="134"/>
        <end position="151"/>
    </location>
</feature>
<feature type="region of interest" description="Disordered" evidence="4">
    <location>
        <begin position="120"/>
        <end position="193"/>
    </location>
</feature>
<dbReference type="GO" id="GO:0000151">
    <property type="term" value="C:ubiquitin ligase complex"/>
    <property type="evidence" value="ECO:0007669"/>
    <property type="project" value="TreeGrafter"/>
</dbReference>
<dbReference type="SUPFAM" id="SSF54695">
    <property type="entry name" value="POZ domain"/>
    <property type="match status" value="1"/>
</dbReference>
<evidence type="ECO:0000256" key="1">
    <source>
        <dbReference type="ARBA" id="ARBA00004906"/>
    </source>
</evidence>
<protein>
    <recommendedName>
        <fullName evidence="5">BTB domain-containing protein</fullName>
    </recommendedName>
</protein>
<reference evidence="6" key="1">
    <citation type="journal article" date="2020" name="bioRxiv">
        <title>Comparative genomics of Chlamydomonas.</title>
        <authorList>
            <person name="Craig R.J."/>
            <person name="Hasan A.R."/>
            <person name="Ness R.W."/>
            <person name="Keightley P.D."/>
        </authorList>
    </citation>
    <scope>NUCLEOTIDE SEQUENCE</scope>
    <source>
        <strain evidence="6">CCAP 11/70</strain>
    </source>
</reference>
<comment type="caution">
    <text evidence="6">The sequence shown here is derived from an EMBL/GenBank/DDBJ whole genome shotgun (WGS) entry which is preliminary data.</text>
</comment>
<dbReference type="CDD" id="cd18186">
    <property type="entry name" value="BTB_POZ_ZBTB_KLHL-like"/>
    <property type="match status" value="1"/>
</dbReference>
<evidence type="ECO:0000256" key="2">
    <source>
        <dbReference type="ARBA" id="ARBA00022737"/>
    </source>
</evidence>
<dbReference type="Proteomes" id="UP000612055">
    <property type="component" value="Unassembled WGS sequence"/>
</dbReference>
<keyword evidence="7" id="KW-1185">Reference proteome</keyword>
<evidence type="ECO:0000259" key="5">
    <source>
        <dbReference type="PROSITE" id="PS50097"/>
    </source>
</evidence>
<sequence length="582" mass="59094">MTLPIEYADNLWAVAVEWRRPPAQNPAAGGAGAGGGGAGVISACGEYELGFGPGENGLPPPPLLPPRLFVATNSAVYRHDSLPYPTDAASLAAVAAPAAAAGAVDGGVAGAAGAAAAGVAGGAAEGGPRHGAAAGAGAGAEAGAGAGGAPGGTPMAPPPPPPVLVAGCEGEDEERLDGTAVPSEPCSSSRQNPYLPGSLTPIAQAARTGPGLLIAPLRSANPVPILVVPPHRDRPPEPPGPGTARFHCITSLVVDSTGRLLVIESEHDDDGEPHLRLVWPSGFVSTVAVKWLVAGSEFSLAILPCGWLAIHAWNDSQLQLVMMEASMAPSHPPIGLGTGRSQESRAVDGGDAGASSSGRGANGAAAMARMMPALPGRPGLAGLAADLGALLYNSCAAGSSTADAVLCDGVVPGDVEVEVGGRVFPCHRVVLAARCEYFKRLFAGGFADSGRSKVSLPDADPDAFSALLRFIYTGALDFPPHLLRPLAELADRLLLPAACRSAQAFLLAGVTPAKLVDELLWAERRGFGALLDGLKSRYLEEAAAVLEEAPESLERLMLKSPKLHLELYAAGIKRQRRQSSVR</sequence>
<organism evidence="6 7">
    <name type="scientific">Edaphochlamys debaryana</name>
    <dbReference type="NCBI Taxonomy" id="47281"/>
    <lineage>
        <taxon>Eukaryota</taxon>
        <taxon>Viridiplantae</taxon>
        <taxon>Chlorophyta</taxon>
        <taxon>core chlorophytes</taxon>
        <taxon>Chlorophyceae</taxon>
        <taxon>CS clade</taxon>
        <taxon>Chlamydomonadales</taxon>
        <taxon>Chlamydomonadales incertae sedis</taxon>
        <taxon>Edaphochlamys</taxon>
    </lineage>
</organism>
<dbReference type="OrthoDB" id="537338at2759"/>
<dbReference type="Gene3D" id="3.30.710.10">
    <property type="entry name" value="Potassium Channel Kv1.1, Chain A"/>
    <property type="match status" value="1"/>
</dbReference>
<evidence type="ECO:0000313" key="6">
    <source>
        <dbReference type="EMBL" id="KAG2498365.1"/>
    </source>
</evidence>
<dbReference type="GO" id="GO:0005737">
    <property type="term" value="C:cytoplasm"/>
    <property type="evidence" value="ECO:0007669"/>
    <property type="project" value="TreeGrafter"/>
</dbReference>
<dbReference type="AlphaFoldDB" id="A0A835YGP3"/>
<dbReference type="InterPro" id="IPR000210">
    <property type="entry name" value="BTB/POZ_dom"/>
</dbReference>
<keyword evidence="2" id="KW-0677">Repeat</keyword>
<accession>A0A835YGP3</accession>
<dbReference type="InterPro" id="IPR011333">
    <property type="entry name" value="SKP1/BTB/POZ_sf"/>
</dbReference>
<feature type="region of interest" description="Disordered" evidence="4">
    <location>
        <begin position="331"/>
        <end position="360"/>
    </location>
</feature>
<evidence type="ECO:0000313" key="7">
    <source>
        <dbReference type="Proteomes" id="UP000612055"/>
    </source>
</evidence>
<keyword evidence="3" id="KW-0040">ANK repeat</keyword>
<proteinExistence type="predicted"/>
<evidence type="ECO:0000256" key="4">
    <source>
        <dbReference type="SAM" id="MobiDB-lite"/>
    </source>
</evidence>
<dbReference type="Pfam" id="PF00651">
    <property type="entry name" value="BTB"/>
    <property type="match status" value="1"/>
</dbReference>
<dbReference type="SMART" id="SM00225">
    <property type="entry name" value="BTB"/>
    <property type="match status" value="1"/>
</dbReference>